<reference evidence="2 3" key="1">
    <citation type="journal article" date="2024" name="Nat. Commun.">
        <title>Phylogenomics reveals the evolutionary origins of lichenization in chlorophyte algae.</title>
        <authorList>
            <person name="Puginier C."/>
            <person name="Libourel C."/>
            <person name="Otte J."/>
            <person name="Skaloud P."/>
            <person name="Haon M."/>
            <person name="Grisel S."/>
            <person name="Petersen M."/>
            <person name="Berrin J.G."/>
            <person name="Delaux P.M."/>
            <person name="Dal Grande F."/>
            <person name="Keller J."/>
        </authorList>
    </citation>
    <scope>NUCLEOTIDE SEQUENCE [LARGE SCALE GENOMIC DNA]</scope>
    <source>
        <strain evidence="2 3">SAG 245.80</strain>
    </source>
</reference>
<organism evidence="2 3">
    <name type="scientific">Elliptochloris bilobata</name>
    <dbReference type="NCBI Taxonomy" id="381761"/>
    <lineage>
        <taxon>Eukaryota</taxon>
        <taxon>Viridiplantae</taxon>
        <taxon>Chlorophyta</taxon>
        <taxon>core chlorophytes</taxon>
        <taxon>Trebouxiophyceae</taxon>
        <taxon>Trebouxiophyceae incertae sedis</taxon>
        <taxon>Elliptochloris clade</taxon>
        <taxon>Elliptochloris</taxon>
    </lineage>
</organism>
<dbReference type="InterPro" id="IPR009686">
    <property type="entry name" value="Senescence/spartin_C"/>
</dbReference>
<dbReference type="Proteomes" id="UP001445335">
    <property type="component" value="Unassembled WGS sequence"/>
</dbReference>
<feature type="domain" description="Senescence" evidence="1">
    <location>
        <begin position="156"/>
        <end position="330"/>
    </location>
</feature>
<dbReference type="AlphaFoldDB" id="A0AAW1S0Q5"/>
<sequence length="360" mass="36947">MSQQLEGEQLLRIHGCEVYEVAGQHQQRIVQDAALNVTVVADVIHLQVGTLHWRLAPEVMVLKSAKGAYTFAVSSGSTFYLVRLPASTPEPDEALFEEVLEASTSFQVGLSGVTADSIEASITDVANRLVEQQQPAGAVSAAPAPPKEAKSAATRIHEGSAKAQAAAAAAAVFACQRIAALSDSMAARLTPADRPVKINPFIKGVLERVARHSSQAAAGVLSVAHELPARVADTLVRRLGGRASLVPGELAAGQPPASRMGAAREVAAASVLAAVDVYAAMAEAAETVVHTGGAAASQLVTHKYGDDAGQAAGSVASLAKSATKVLRAKRTGMTTVATRIARHTAVGLARSPASAVSPVT</sequence>
<comment type="caution">
    <text evidence="2">The sequence shown here is derived from an EMBL/GenBank/DDBJ whole genome shotgun (WGS) entry which is preliminary data.</text>
</comment>
<dbReference type="Pfam" id="PF06911">
    <property type="entry name" value="Senescence"/>
    <property type="match status" value="1"/>
</dbReference>
<dbReference type="InterPro" id="IPR045036">
    <property type="entry name" value="Spartin-like"/>
</dbReference>
<dbReference type="PANTHER" id="PTHR21068:SF43">
    <property type="entry name" value="SPARTIN"/>
    <property type="match status" value="1"/>
</dbReference>
<name>A0AAW1S0Q5_9CHLO</name>
<proteinExistence type="predicted"/>
<dbReference type="GO" id="GO:0005886">
    <property type="term" value="C:plasma membrane"/>
    <property type="evidence" value="ECO:0007669"/>
    <property type="project" value="TreeGrafter"/>
</dbReference>
<evidence type="ECO:0000259" key="1">
    <source>
        <dbReference type="Pfam" id="PF06911"/>
    </source>
</evidence>
<accession>A0AAW1S0Q5</accession>
<evidence type="ECO:0000313" key="3">
    <source>
        <dbReference type="Proteomes" id="UP001445335"/>
    </source>
</evidence>
<protein>
    <recommendedName>
        <fullName evidence="1">Senescence domain-containing protein</fullName>
    </recommendedName>
</protein>
<evidence type="ECO:0000313" key="2">
    <source>
        <dbReference type="EMBL" id="KAK9839529.1"/>
    </source>
</evidence>
<keyword evidence="3" id="KW-1185">Reference proteome</keyword>
<gene>
    <name evidence="2" type="ORF">WJX81_007435</name>
</gene>
<dbReference type="EMBL" id="JALJOU010000016">
    <property type="protein sequence ID" value="KAK9839529.1"/>
    <property type="molecule type" value="Genomic_DNA"/>
</dbReference>
<dbReference type="PANTHER" id="PTHR21068">
    <property type="entry name" value="SPARTIN"/>
    <property type="match status" value="1"/>
</dbReference>